<dbReference type="SUPFAM" id="SSF55729">
    <property type="entry name" value="Acyl-CoA N-acyltransferases (Nat)"/>
    <property type="match status" value="1"/>
</dbReference>
<dbReference type="InterPro" id="IPR000182">
    <property type="entry name" value="GNAT_dom"/>
</dbReference>
<feature type="domain" description="N-acetyltransferase" evidence="1">
    <location>
        <begin position="5"/>
        <end position="143"/>
    </location>
</feature>
<protein>
    <submittedName>
        <fullName evidence="2">GNAT family N-acetyltransferase</fullName>
        <ecNumber evidence="2">2.3.1.-</ecNumber>
    </submittedName>
</protein>
<dbReference type="GO" id="GO:0016747">
    <property type="term" value="F:acyltransferase activity, transferring groups other than amino-acyl groups"/>
    <property type="evidence" value="ECO:0007669"/>
    <property type="project" value="InterPro"/>
</dbReference>
<dbReference type="InterPro" id="IPR016181">
    <property type="entry name" value="Acyl_CoA_acyltransferase"/>
</dbReference>
<dbReference type="PROSITE" id="PS51186">
    <property type="entry name" value="GNAT"/>
    <property type="match status" value="1"/>
</dbReference>
<dbReference type="EC" id="2.3.1.-" evidence="2"/>
<name>A0AAU8M8Y4_PSESX</name>
<evidence type="ECO:0000259" key="1">
    <source>
        <dbReference type="PROSITE" id="PS51186"/>
    </source>
</evidence>
<dbReference type="AlphaFoldDB" id="A0AAU8M8Y4"/>
<reference evidence="2" key="2">
    <citation type="submission" date="2024-07" db="EMBL/GenBank/DDBJ databases">
        <title>A complete genome sequence for Pseudomonas syringae USA007.</title>
        <authorList>
            <person name="Baltrus D.A."/>
        </authorList>
    </citation>
    <scope>NUCLEOTIDE SEQUENCE</scope>
    <source>
        <strain evidence="2">USA007</strain>
    </source>
</reference>
<keyword evidence="2" id="KW-0808">Transferase</keyword>
<dbReference type="EMBL" id="CP159278">
    <property type="protein sequence ID" value="XCN78033.1"/>
    <property type="molecule type" value="Genomic_DNA"/>
</dbReference>
<keyword evidence="2" id="KW-0012">Acyltransferase</keyword>
<reference evidence="2" key="1">
    <citation type="journal article" date="2014" name="Genome Announc.">
        <title>Draft Genome Sequences of a Phylogenetically Diverse Suite of Pseudomonas syringae Strains from Multiple Source Populations.</title>
        <authorList>
            <person name="Baltrus D.A."/>
            <person name="Yourstone S."/>
            <person name="Lind A."/>
            <person name="Guilbaud C."/>
            <person name="Sands D.C."/>
            <person name="Jones C.D."/>
            <person name="Morris C.E."/>
            <person name="Dangl J.L."/>
        </authorList>
    </citation>
    <scope>NUCLEOTIDE SEQUENCE</scope>
    <source>
        <strain evidence="2">USA007</strain>
    </source>
</reference>
<evidence type="ECO:0000313" key="2">
    <source>
        <dbReference type="EMBL" id="XCN78033.1"/>
    </source>
</evidence>
<dbReference type="Pfam" id="PF00583">
    <property type="entry name" value="Acetyltransf_1"/>
    <property type="match status" value="1"/>
</dbReference>
<gene>
    <name evidence="2" type="ORF">N027_00300</name>
</gene>
<organism evidence="2">
    <name type="scientific">Pseudomonas syringae USA007</name>
    <dbReference type="NCBI Taxonomy" id="1357288"/>
    <lineage>
        <taxon>Bacteria</taxon>
        <taxon>Pseudomonadati</taxon>
        <taxon>Pseudomonadota</taxon>
        <taxon>Gammaproteobacteria</taxon>
        <taxon>Pseudomonadales</taxon>
        <taxon>Pseudomonadaceae</taxon>
        <taxon>Pseudomonas</taxon>
        <taxon>Pseudomonas syringae</taxon>
    </lineage>
</organism>
<dbReference type="RefSeq" id="WP_024658526.1">
    <property type="nucleotide sequence ID" value="NZ_CP159278.1"/>
</dbReference>
<sequence>MTNNLELRSFDATHYDEAYAQAEALFKDGGKAPFMEGGYYSDIPNEPLHFYLDSELVATATLLFMGDGAELYKLYVHPNARGLGVGRAAAAASIDYLFATYDLEDVSVSILGNSAEFWFNIVETYGDRARYAYSHCYFVKPGDTARNQYPMAFAT</sequence>
<accession>A0AAU8M8Y4</accession>
<dbReference type="CDD" id="cd04301">
    <property type="entry name" value="NAT_SF"/>
    <property type="match status" value="1"/>
</dbReference>
<dbReference type="Gene3D" id="3.40.630.30">
    <property type="match status" value="1"/>
</dbReference>
<proteinExistence type="predicted"/>